<feature type="site" description="Interaction with tRNA" evidence="9">
    <location>
        <position position="113"/>
    </location>
</feature>
<dbReference type="Pfam" id="PF03054">
    <property type="entry name" value="tRNA_Me_trans"/>
    <property type="match status" value="1"/>
</dbReference>
<dbReference type="Gene3D" id="2.40.30.10">
    <property type="entry name" value="Translation factors"/>
    <property type="match status" value="1"/>
</dbReference>
<reference evidence="12 13" key="1">
    <citation type="journal article" date="2015" name="Microbiome">
        <title>Genomic resolution of linkages in carbon, nitrogen, and sulfur cycling among widespread estuary sediment bacteria.</title>
        <authorList>
            <person name="Baker B.J."/>
            <person name="Lazar C.S."/>
            <person name="Teske A.P."/>
            <person name="Dick G.J."/>
        </authorList>
    </citation>
    <scope>NUCLEOTIDE SEQUENCE [LARGE SCALE GENOMIC DNA]</scope>
    <source>
        <strain evidence="12">DG_26</strain>
    </source>
</reference>
<evidence type="ECO:0000256" key="7">
    <source>
        <dbReference type="ARBA" id="ARBA00023157"/>
    </source>
</evidence>
<organism evidence="12 13">
    <name type="scientific">candidate division TA06 bacterium DG_26</name>
    <dbReference type="NCBI Taxonomy" id="1703771"/>
    <lineage>
        <taxon>Bacteria</taxon>
        <taxon>Bacteria division TA06</taxon>
    </lineage>
</organism>
<evidence type="ECO:0000259" key="10">
    <source>
        <dbReference type="Pfam" id="PF20258"/>
    </source>
</evidence>
<dbReference type="Gene3D" id="3.40.50.620">
    <property type="entry name" value="HUPs"/>
    <property type="match status" value="1"/>
</dbReference>
<proteinExistence type="inferred from homology"/>
<feature type="binding site" evidence="9">
    <location>
        <position position="112"/>
    </location>
    <ligand>
        <name>ATP</name>
        <dbReference type="ChEBI" id="CHEBI:30616"/>
    </ligand>
</feature>
<feature type="binding site" evidence="9">
    <location>
        <position position="26"/>
    </location>
    <ligand>
        <name>ATP</name>
        <dbReference type="ChEBI" id="CHEBI:30616"/>
    </ligand>
</feature>
<keyword evidence="5 9" id="KW-0067">ATP-binding</keyword>
<sequence>MSGGVDSATAAAILARNGLSLTGVTMQLWDDGSHCVSRQHMEDAKKVADLLGIPHHVLDVHEEFRREVLDPSVEQYKNGRTPNPCVVCNQRVKMRTLLRYASEQQIQYVATGHYARTEYDGSRQRFLLKRGEDQEKDQSYWLAMLSQEALSRILLPLGSYSKTEVRELALEFGLSPAHKRESQDVCWLGNFQGFVRMHLEPRPGPIVDNHGTVVGEHRGVQFYTVGQRKGLRIASSAPLYVVRIDGDRNILFVGEQRELYGTGFRASQPNWIGIQSLMSPLEVDVKIRYRGAASKALIRRNGDGVSVQFFEPQRAITPGQLAVFYRDDEVIGSAWIDTIAR</sequence>
<dbReference type="PATRIC" id="fig|1703771.3.peg.705"/>
<evidence type="ECO:0000256" key="9">
    <source>
        <dbReference type="HAMAP-Rule" id="MF_00144"/>
    </source>
</evidence>
<dbReference type="InterPro" id="IPR004506">
    <property type="entry name" value="MnmA-like"/>
</dbReference>
<gene>
    <name evidence="9" type="primary">mnmA</name>
    <name evidence="12" type="ORF">AMJ40_02860</name>
</gene>
<dbReference type="PANTHER" id="PTHR11933">
    <property type="entry name" value="TRNA 5-METHYLAMINOMETHYL-2-THIOURIDYLATE -METHYLTRANSFERASE"/>
    <property type="match status" value="1"/>
</dbReference>
<dbReference type="InterPro" id="IPR046884">
    <property type="entry name" value="MnmA-like_central"/>
</dbReference>
<keyword evidence="1 9" id="KW-0820">tRNA-binding</keyword>
<feature type="region of interest" description="Interaction with tRNA" evidence="9">
    <location>
        <begin position="136"/>
        <end position="138"/>
    </location>
</feature>
<accession>A0A0S7WK64</accession>
<dbReference type="EMBL" id="LIZT01000021">
    <property type="protein sequence ID" value="KPJ50467.1"/>
    <property type="molecule type" value="Genomic_DNA"/>
</dbReference>
<comment type="similarity">
    <text evidence="9">Belongs to the MnmA/TRMU family.</text>
</comment>
<dbReference type="CDD" id="cd01998">
    <property type="entry name" value="MnmA_TRMU-like"/>
    <property type="match status" value="1"/>
</dbReference>
<evidence type="ECO:0000256" key="8">
    <source>
        <dbReference type="ARBA" id="ARBA00051542"/>
    </source>
</evidence>
<dbReference type="GO" id="GO:0103016">
    <property type="term" value="F:tRNA-uridine 2-sulfurtransferase activity"/>
    <property type="evidence" value="ECO:0007669"/>
    <property type="project" value="UniProtKB-EC"/>
</dbReference>
<comment type="caution">
    <text evidence="9">Lacks conserved residue(s) required for the propagation of feature annotation.</text>
</comment>
<dbReference type="AlphaFoldDB" id="A0A0S7WK64"/>
<dbReference type="PANTHER" id="PTHR11933:SF5">
    <property type="entry name" value="MITOCHONDRIAL TRNA-SPECIFIC 2-THIOURIDYLASE 1"/>
    <property type="match status" value="1"/>
</dbReference>
<dbReference type="SUPFAM" id="SSF52402">
    <property type="entry name" value="Adenine nucleotide alpha hydrolases-like"/>
    <property type="match status" value="1"/>
</dbReference>
<dbReference type="GO" id="GO:0002143">
    <property type="term" value="P:tRNA wobble position uridine thiolation"/>
    <property type="evidence" value="ECO:0007669"/>
    <property type="project" value="TreeGrafter"/>
</dbReference>
<evidence type="ECO:0000256" key="1">
    <source>
        <dbReference type="ARBA" id="ARBA00022555"/>
    </source>
</evidence>
<keyword evidence="2 9" id="KW-0808">Transferase</keyword>
<feature type="domain" description="tRNA-specific 2-thiouridylase MnmA-like central" evidence="11">
    <location>
        <begin position="193"/>
        <end position="255"/>
    </location>
</feature>
<dbReference type="NCBIfam" id="NF001138">
    <property type="entry name" value="PRK00143.1"/>
    <property type="match status" value="1"/>
</dbReference>
<dbReference type="FunFam" id="2.30.30.280:FF:000001">
    <property type="entry name" value="tRNA-specific 2-thiouridylase MnmA"/>
    <property type="match status" value="1"/>
</dbReference>
<dbReference type="Pfam" id="PF20259">
    <property type="entry name" value="tRNA_Me_trans_M"/>
    <property type="match status" value="1"/>
</dbReference>
<comment type="catalytic activity">
    <reaction evidence="8 9">
        <text>S-sulfanyl-L-cysteinyl-[protein] + uridine(34) in tRNA + AH2 + ATP = 2-thiouridine(34) in tRNA + L-cysteinyl-[protein] + A + AMP + diphosphate + H(+)</text>
        <dbReference type="Rhea" id="RHEA:47032"/>
        <dbReference type="Rhea" id="RHEA-COMP:10131"/>
        <dbReference type="Rhea" id="RHEA-COMP:11726"/>
        <dbReference type="Rhea" id="RHEA-COMP:11727"/>
        <dbReference type="Rhea" id="RHEA-COMP:11728"/>
        <dbReference type="ChEBI" id="CHEBI:13193"/>
        <dbReference type="ChEBI" id="CHEBI:15378"/>
        <dbReference type="ChEBI" id="CHEBI:17499"/>
        <dbReference type="ChEBI" id="CHEBI:29950"/>
        <dbReference type="ChEBI" id="CHEBI:30616"/>
        <dbReference type="ChEBI" id="CHEBI:33019"/>
        <dbReference type="ChEBI" id="CHEBI:61963"/>
        <dbReference type="ChEBI" id="CHEBI:65315"/>
        <dbReference type="ChEBI" id="CHEBI:87170"/>
        <dbReference type="ChEBI" id="CHEBI:456215"/>
        <dbReference type="EC" id="2.8.1.13"/>
    </reaction>
</comment>
<feature type="site" description="Interaction with tRNA" evidence="9">
    <location>
        <position position="320"/>
    </location>
</feature>
<dbReference type="EC" id="2.8.1.13" evidence="9"/>
<dbReference type="Gene3D" id="2.30.30.280">
    <property type="entry name" value="Adenine nucleotide alpha hydrolases-like domains"/>
    <property type="match status" value="1"/>
</dbReference>
<dbReference type="InterPro" id="IPR014729">
    <property type="entry name" value="Rossmann-like_a/b/a_fold"/>
</dbReference>
<keyword evidence="3 9" id="KW-0819">tRNA processing</keyword>
<name>A0A0S7WK64_UNCT6</name>
<comment type="function">
    <text evidence="9">Catalyzes the 2-thiolation of uridine at the wobble position (U34) of tRNA, leading to the formation of s(2)U34.</text>
</comment>
<dbReference type="Proteomes" id="UP000051124">
    <property type="component" value="Unassembled WGS sequence"/>
</dbReference>
<evidence type="ECO:0000259" key="11">
    <source>
        <dbReference type="Pfam" id="PF20259"/>
    </source>
</evidence>
<keyword evidence="7" id="KW-1015">Disulfide bond</keyword>
<dbReference type="GO" id="GO:0005524">
    <property type="term" value="F:ATP binding"/>
    <property type="evidence" value="ECO:0007669"/>
    <property type="project" value="UniProtKB-KW"/>
</dbReference>
<evidence type="ECO:0000313" key="12">
    <source>
        <dbReference type="EMBL" id="KPJ50467.1"/>
    </source>
</evidence>
<dbReference type="HAMAP" id="MF_00144">
    <property type="entry name" value="tRNA_thiouridyl_MnmA"/>
    <property type="match status" value="1"/>
</dbReference>
<evidence type="ECO:0000256" key="5">
    <source>
        <dbReference type="ARBA" id="ARBA00022840"/>
    </source>
</evidence>
<feature type="region of interest" description="Interaction with tRNA" evidence="9">
    <location>
        <begin position="288"/>
        <end position="289"/>
    </location>
</feature>
<feature type="domain" description="tRNA-specific 2-thiouridylase MnmA-like C-terminal" evidence="10">
    <location>
        <begin position="263"/>
        <end position="336"/>
    </location>
</feature>
<evidence type="ECO:0000256" key="2">
    <source>
        <dbReference type="ARBA" id="ARBA00022679"/>
    </source>
</evidence>
<feature type="active site" description="Nucleophile" evidence="9">
    <location>
        <position position="88"/>
    </location>
</feature>
<keyword evidence="4 9" id="KW-0547">Nucleotide-binding</keyword>
<evidence type="ECO:0000256" key="4">
    <source>
        <dbReference type="ARBA" id="ARBA00022741"/>
    </source>
</evidence>
<keyword evidence="6 9" id="KW-0694">RNA-binding</keyword>
<dbReference type="GO" id="GO:0005737">
    <property type="term" value="C:cytoplasm"/>
    <property type="evidence" value="ECO:0007669"/>
    <property type="project" value="UniProtKB-SubCell"/>
</dbReference>
<comment type="caution">
    <text evidence="12">The sequence shown here is derived from an EMBL/GenBank/DDBJ whole genome shotgun (WGS) entry which is preliminary data.</text>
</comment>
<evidence type="ECO:0000256" key="6">
    <source>
        <dbReference type="ARBA" id="ARBA00022884"/>
    </source>
</evidence>
<comment type="subcellular location">
    <subcellularLocation>
        <location evidence="9">Cytoplasm</location>
    </subcellularLocation>
</comment>
<dbReference type="NCBIfam" id="TIGR00420">
    <property type="entry name" value="trmU"/>
    <property type="match status" value="1"/>
</dbReference>
<dbReference type="GO" id="GO:0000049">
    <property type="term" value="F:tRNA binding"/>
    <property type="evidence" value="ECO:0007669"/>
    <property type="project" value="UniProtKB-KW"/>
</dbReference>
<keyword evidence="9" id="KW-0963">Cytoplasm</keyword>
<dbReference type="Pfam" id="PF20258">
    <property type="entry name" value="tRNA_Me_trans_C"/>
    <property type="match status" value="1"/>
</dbReference>
<evidence type="ECO:0000256" key="3">
    <source>
        <dbReference type="ARBA" id="ARBA00022694"/>
    </source>
</evidence>
<dbReference type="InterPro" id="IPR046885">
    <property type="entry name" value="MnmA-like_C"/>
</dbReference>
<protein>
    <recommendedName>
        <fullName evidence="9">tRNA-specific 2-thiouridylase MnmA</fullName>
        <ecNumber evidence="9">2.8.1.13</ecNumber>
    </recommendedName>
</protein>
<evidence type="ECO:0000313" key="13">
    <source>
        <dbReference type="Proteomes" id="UP000051124"/>
    </source>
</evidence>
<dbReference type="InterPro" id="IPR023382">
    <property type="entry name" value="MnmA-like_central_sf"/>
</dbReference>
<feature type="active site" description="Cysteine persulfide intermediate" evidence="9">
    <location>
        <position position="186"/>
    </location>
</feature>